<evidence type="ECO:0000313" key="1">
    <source>
        <dbReference type="EMBL" id="ONN75136.1"/>
    </source>
</evidence>
<dbReference type="AlphaFoldDB" id="A0AAC9LYJ7"/>
<reference evidence="1 2" key="1">
    <citation type="submission" date="2017-01" db="EMBL/GenBank/DDBJ databases">
        <title>In silico prediction, in vitro antibacterial spectrum and physicochemical properties of a putative bacteriocin produced by Lactobacillus rhamnosus strain L156.4.</title>
        <authorList>
            <person name="Silveira A.M."/>
            <person name="Monteiro A.S."/>
            <person name="Santos V.L."/>
            <person name="Nicoli J.R."/>
            <person name="Azevedo V."/>
            <person name="Soares S.C."/>
            <person name="Castro-Oliveira L."/>
            <person name="Dias-Souza M.V."/>
            <person name="Nardi R.M."/>
        </authorList>
    </citation>
    <scope>NUCLEOTIDE SEQUENCE [LARGE SCALE GENOMIC DNA]</scope>
    <source>
        <strain evidence="1 2">L156.4</strain>
    </source>
</reference>
<organism evidence="1 2">
    <name type="scientific">Lacticaseibacillus rhamnosus</name>
    <name type="common">Lactobacillus rhamnosus</name>
    <dbReference type="NCBI Taxonomy" id="47715"/>
    <lineage>
        <taxon>Bacteria</taxon>
        <taxon>Bacillati</taxon>
        <taxon>Bacillota</taxon>
        <taxon>Bacilli</taxon>
        <taxon>Lactobacillales</taxon>
        <taxon>Lactobacillaceae</taxon>
        <taxon>Lacticaseibacillus</taxon>
    </lineage>
</organism>
<proteinExistence type="predicted"/>
<evidence type="ECO:0000313" key="2">
    <source>
        <dbReference type="Proteomes" id="UP000189067"/>
    </source>
</evidence>
<dbReference type="RefSeq" id="WP_077069333.1">
    <property type="nucleotide sequence ID" value="NZ_CP014201.1"/>
</dbReference>
<accession>A0AAC9LYJ7</accession>
<dbReference type="Proteomes" id="UP000189067">
    <property type="component" value="Unassembled WGS sequence"/>
</dbReference>
<dbReference type="EMBL" id="MTJY01000025">
    <property type="protein sequence ID" value="ONN75136.1"/>
    <property type="molecule type" value="Genomic_DNA"/>
</dbReference>
<name>A0AAC9LYJ7_LACRH</name>
<gene>
    <name evidence="1" type="ORF">BWR10_05780</name>
</gene>
<sequence>MFKNIQSLHDYVKKNYEAGRYDATAKEYQQWTNDYETAKAHAAHPEAGSDYQMGYQQALSDHDHGFDFRDYPETMIHFGNVVTGHRMQEVADFIKGYNAAKVELTGHMKD</sequence>
<protein>
    <submittedName>
        <fullName evidence="1">Uncharacterized protein</fullName>
    </submittedName>
</protein>
<comment type="caution">
    <text evidence="1">The sequence shown here is derived from an EMBL/GenBank/DDBJ whole genome shotgun (WGS) entry which is preliminary data.</text>
</comment>